<sequence length="245" mass="28244">MCQTIKACGGHLGFQIGSKNTNLVEGIKYLLPVKFREIPCSRIRGEVESVSAKQSLWRPSYGSLDLCPTSLPQDQYLKVFGGKCYRYRNDELNWPQAKSQCSTEGGHLAEIPDWETHNDLEYNADGLRGDRVWIGLNDINKRGRWIWDNGNSMSYTNWDSGQPDTCSSCEEKCVLMRIDRSGKWHDYGCYTTHNPFICEYGKPFFLSFHEKQDTTHIFIDLRVTLNITLNKIMFLICYNCLDILL</sequence>
<dbReference type="CDD" id="cd00037">
    <property type="entry name" value="CLECT"/>
    <property type="match status" value="1"/>
</dbReference>
<keyword evidence="1" id="KW-1015">Disulfide bond</keyword>
<dbReference type="Gene3D" id="3.10.100.10">
    <property type="entry name" value="Mannose-Binding Protein A, subunit A"/>
    <property type="match status" value="1"/>
</dbReference>
<gene>
    <name evidence="3" type="ORF">FSP39_025136</name>
</gene>
<dbReference type="InterPro" id="IPR018378">
    <property type="entry name" value="C-type_lectin_CS"/>
</dbReference>
<comment type="caution">
    <text evidence="3">The sequence shown here is derived from an EMBL/GenBank/DDBJ whole genome shotgun (WGS) entry which is preliminary data.</text>
</comment>
<dbReference type="EMBL" id="VSWD01000004">
    <property type="protein sequence ID" value="KAK3105432.1"/>
    <property type="molecule type" value="Genomic_DNA"/>
</dbReference>
<dbReference type="PANTHER" id="PTHR22803">
    <property type="entry name" value="MANNOSE, PHOSPHOLIPASE, LECTIN RECEPTOR RELATED"/>
    <property type="match status" value="1"/>
</dbReference>
<dbReference type="InterPro" id="IPR050111">
    <property type="entry name" value="C-type_lectin/snaclec_domain"/>
</dbReference>
<dbReference type="PROSITE" id="PS00615">
    <property type="entry name" value="C_TYPE_LECTIN_1"/>
    <property type="match status" value="1"/>
</dbReference>
<feature type="domain" description="C-type lectin" evidence="2">
    <location>
        <begin position="80"/>
        <end position="189"/>
    </location>
</feature>
<evidence type="ECO:0000259" key="2">
    <source>
        <dbReference type="PROSITE" id="PS50041"/>
    </source>
</evidence>
<dbReference type="AlphaFoldDB" id="A0AA88YRN5"/>
<protein>
    <recommendedName>
        <fullName evidence="2">C-type lectin domain-containing protein</fullName>
    </recommendedName>
</protein>
<dbReference type="InterPro" id="IPR001304">
    <property type="entry name" value="C-type_lectin-like"/>
</dbReference>
<dbReference type="Proteomes" id="UP001186944">
    <property type="component" value="Unassembled WGS sequence"/>
</dbReference>
<organism evidence="3 4">
    <name type="scientific">Pinctada imbricata</name>
    <name type="common">Atlantic pearl-oyster</name>
    <name type="synonym">Pinctada martensii</name>
    <dbReference type="NCBI Taxonomy" id="66713"/>
    <lineage>
        <taxon>Eukaryota</taxon>
        <taxon>Metazoa</taxon>
        <taxon>Spiralia</taxon>
        <taxon>Lophotrochozoa</taxon>
        <taxon>Mollusca</taxon>
        <taxon>Bivalvia</taxon>
        <taxon>Autobranchia</taxon>
        <taxon>Pteriomorphia</taxon>
        <taxon>Pterioida</taxon>
        <taxon>Pterioidea</taxon>
        <taxon>Pteriidae</taxon>
        <taxon>Pinctada</taxon>
    </lineage>
</organism>
<dbReference type="PROSITE" id="PS50041">
    <property type="entry name" value="C_TYPE_LECTIN_2"/>
    <property type="match status" value="1"/>
</dbReference>
<dbReference type="InterPro" id="IPR016186">
    <property type="entry name" value="C-type_lectin-like/link_sf"/>
</dbReference>
<name>A0AA88YRN5_PINIB</name>
<dbReference type="SMART" id="SM00034">
    <property type="entry name" value="CLECT"/>
    <property type="match status" value="1"/>
</dbReference>
<keyword evidence="4" id="KW-1185">Reference proteome</keyword>
<evidence type="ECO:0000313" key="4">
    <source>
        <dbReference type="Proteomes" id="UP001186944"/>
    </source>
</evidence>
<accession>A0AA88YRN5</accession>
<evidence type="ECO:0000256" key="1">
    <source>
        <dbReference type="ARBA" id="ARBA00023157"/>
    </source>
</evidence>
<dbReference type="SUPFAM" id="SSF56436">
    <property type="entry name" value="C-type lectin-like"/>
    <property type="match status" value="1"/>
</dbReference>
<dbReference type="InterPro" id="IPR016187">
    <property type="entry name" value="CTDL_fold"/>
</dbReference>
<evidence type="ECO:0000313" key="3">
    <source>
        <dbReference type="EMBL" id="KAK3105432.1"/>
    </source>
</evidence>
<proteinExistence type="predicted"/>
<reference evidence="3" key="1">
    <citation type="submission" date="2019-08" db="EMBL/GenBank/DDBJ databases">
        <title>The improved chromosome-level genome for the pearl oyster Pinctada fucata martensii using PacBio sequencing and Hi-C.</title>
        <authorList>
            <person name="Zheng Z."/>
        </authorList>
    </citation>
    <scope>NUCLEOTIDE SEQUENCE</scope>
    <source>
        <strain evidence="3">ZZ-2019</strain>
        <tissue evidence="3">Adductor muscle</tissue>
    </source>
</reference>
<dbReference type="Pfam" id="PF00059">
    <property type="entry name" value="Lectin_C"/>
    <property type="match status" value="1"/>
</dbReference>